<evidence type="ECO:0000256" key="5">
    <source>
        <dbReference type="ARBA" id="ARBA00023239"/>
    </source>
</evidence>
<dbReference type="Proteomes" id="UP000735302">
    <property type="component" value="Unassembled WGS sequence"/>
</dbReference>
<comment type="catalytic activity">
    <reaction evidence="10">
        <text>hydroxymethylbilane = uroporphyrinogen III + H2O</text>
        <dbReference type="Rhea" id="RHEA:18965"/>
        <dbReference type="ChEBI" id="CHEBI:15377"/>
        <dbReference type="ChEBI" id="CHEBI:57308"/>
        <dbReference type="ChEBI" id="CHEBI:57845"/>
        <dbReference type="EC" id="4.2.1.75"/>
    </reaction>
</comment>
<feature type="domain" description="Tetrapyrrole biosynthesis uroporphyrinogen III synthase" evidence="12">
    <location>
        <begin position="31"/>
        <end position="258"/>
    </location>
</feature>
<reference evidence="13 14" key="1">
    <citation type="journal article" date="2021" name="Elife">
        <title>Chloroplast acquisition without the gene transfer in kleptoplastic sea slugs, Plakobranchus ocellatus.</title>
        <authorList>
            <person name="Maeda T."/>
            <person name="Takahashi S."/>
            <person name="Yoshida T."/>
            <person name="Shimamura S."/>
            <person name="Takaki Y."/>
            <person name="Nagai Y."/>
            <person name="Toyoda A."/>
            <person name="Suzuki Y."/>
            <person name="Arimoto A."/>
            <person name="Ishii H."/>
            <person name="Satoh N."/>
            <person name="Nishiyama T."/>
            <person name="Hasebe M."/>
            <person name="Maruyama T."/>
            <person name="Minagawa J."/>
            <person name="Obokata J."/>
            <person name="Shigenobu S."/>
        </authorList>
    </citation>
    <scope>NUCLEOTIDE SEQUENCE [LARGE SCALE GENOMIC DNA]</scope>
</reference>
<evidence type="ECO:0000313" key="14">
    <source>
        <dbReference type="Proteomes" id="UP000735302"/>
    </source>
</evidence>
<comment type="pathway">
    <text evidence="1">Porphyrin-containing compound metabolism; protoporphyrin-IX biosynthesis; coproporphyrinogen-III from 5-aminolevulinate: step 3/4.</text>
</comment>
<dbReference type="GO" id="GO:0005829">
    <property type="term" value="C:cytosol"/>
    <property type="evidence" value="ECO:0007669"/>
    <property type="project" value="TreeGrafter"/>
</dbReference>
<evidence type="ECO:0000256" key="10">
    <source>
        <dbReference type="ARBA" id="ARBA00048617"/>
    </source>
</evidence>
<evidence type="ECO:0000256" key="1">
    <source>
        <dbReference type="ARBA" id="ARBA00004772"/>
    </source>
</evidence>
<evidence type="ECO:0000256" key="4">
    <source>
        <dbReference type="ARBA" id="ARBA00023133"/>
    </source>
</evidence>
<organism evidence="13 14">
    <name type="scientific">Plakobranchus ocellatus</name>
    <dbReference type="NCBI Taxonomy" id="259542"/>
    <lineage>
        <taxon>Eukaryota</taxon>
        <taxon>Metazoa</taxon>
        <taxon>Spiralia</taxon>
        <taxon>Lophotrochozoa</taxon>
        <taxon>Mollusca</taxon>
        <taxon>Gastropoda</taxon>
        <taxon>Heterobranchia</taxon>
        <taxon>Euthyneura</taxon>
        <taxon>Panpulmonata</taxon>
        <taxon>Sacoglossa</taxon>
        <taxon>Placobranchoidea</taxon>
        <taxon>Plakobranchidae</taxon>
        <taxon>Plakobranchus</taxon>
    </lineage>
</organism>
<dbReference type="PANTHER" id="PTHR12390">
    <property type="entry name" value="UROPORPHYRINOGEN III SYNTHASE"/>
    <property type="match status" value="1"/>
</dbReference>
<evidence type="ECO:0000256" key="3">
    <source>
        <dbReference type="ARBA" id="ARBA00013109"/>
    </source>
</evidence>
<dbReference type="FunFam" id="3.40.50.10090:FF:000003">
    <property type="entry name" value="uroporphyrinogen-III synthase"/>
    <property type="match status" value="1"/>
</dbReference>
<dbReference type="EC" id="4.2.1.75" evidence="3"/>
<dbReference type="CDD" id="cd06578">
    <property type="entry name" value="HemD"/>
    <property type="match status" value="1"/>
</dbReference>
<dbReference type="SUPFAM" id="SSF69618">
    <property type="entry name" value="HemD-like"/>
    <property type="match status" value="1"/>
</dbReference>
<evidence type="ECO:0000256" key="11">
    <source>
        <dbReference type="ARBA" id="ARBA00060039"/>
    </source>
</evidence>
<accession>A0AAV4E1M5</accession>
<dbReference type="InterPro" id="IPR036108">
    <property type="entry name" value="4pyrrol_syn_uPrphyn_synt_sf"/>
</dbReference>
<gene>
    <name evidence="13" type="ORF">PoB_007688400</name>
</gene>
<dbReference type="EMBL" id="BLXT01008609">
    <property type="protein sequence ID" value="GFO50379.1"/>
    <property type="molecule type" value="Genomic_DNA"/>
</dbReference>
<dbReference type="Pfam" id="PF02602">
    <property type="entry name" value="HEM4"/>
    <property type="match status" value="1"/>
</dbReference>
<sequence>MQGNTITTVESATSKKIVFLFKSPKENEPDKFEEVLRNANMLCASLPVLSFRFVNQEELKSSLNAIHLFSAIIFTSVRAVEAVAHILKEVNVGVKNWNIQSFAVGQTTLEAARKFGFKPKGESSGNAQALGEFILEQVSSDDDRPFLYPCSNLHQDKLKKVLNCNGKVLKEVIAYETCPNEQLKDTLELAIQHQGTPDYVVFFSPSSFQFAQNFIYDSLIPLNKVKIVAIGPTTEKAICDQGYTIFATAEKPDPQSLLKSLERNT</sequence>
<evidence type="ECO:0000313" key="13">
    <source>
        <dbReference type="EMBL" id="GFO50379.1"/>
    </source>
</evidence>
<comment type="function">
    <text evidence="11">Catalyzes cyclization of the linear tetrapyrrole, hydroxymethylbilane, to the macrocyclic uroporphyrinogen III, the branch point for the various sub-pathways leading to the wide diversity of porphyrins. Porphyrins act as cofactors for a multitude of enzymes that perform a variety of processes within the cell such as methionine synthesis (vitamin B12) or oxygen transport (heme).</text>
</comment>
<keyword evidence="5" id="KW-0456">Lyase</keyword>
<comment type="similarity">
    <text evidence="2">Belongs to the uroporphyrinogen-III synthase family.</text>
</comment>
<dbReference type="GO" id="GO:0004852">
    <property type="term" value="F:uroporphyrinogen-III synthase activity"/>
    <property type="evidence" value="ECO:0007669"/>
    <property type="project" value="UniProtKB-EC"/>
</dbReference>
<protein>
    <recommendedName>
        <fullName evidence="9">Uroporphyrinogen-III synthase</fullName>
        <ecNumber evidence="3">4.2.1.75</ecNumber>
    </recommendedName>
    <alternativeName>
        <fullName evidence="8">Hydroxymethylbilane hydrolyase [cyclizing]</fullName>
    </alternativeName>
    <alternativeName>
        <fullName evidence="7">Uroporphyrinogen-III cosynthase</fullName>
    </alternativeName>
</protein>
<dbReference type="AlphaFoldDB" id="A0AAV4E1M5"/>
<evidence type="ECO:0000259" key="12">
    <source>
        <dbReference type="Pfam" id="PF02602"/>
    </source>
</evidence>
<keyword evidence="14" id="KW-1185">Reference proteome</keyword>
<dbReference type="InterPro" id="IPR039793">
    <property type="entry name" value="UROS/Hem4"/>
</dbReference>
<proteinExistence type="inferred from homology"/>
<evidence type="ECO:0000256" key="7">
    <source>
        <dbReference type="ARBA" id="ARBA00031702"/>
    </source>
</evidence>
<dbReference type="GO" id="GO:0006780">
    <property type="term" value="P:uroporphyrinogen III biosynthetic process"/>
    <property type="evidence" value="ECO:0007669"/>
    <property type="project" value="InterPro"/>
</dbReference>
<dbReference type="PANTHER" id="PTHR12390:SF0">
    <property type="entry name" value="UROPORPHYRINOGEN-III SYNTHASE"/>
    <property type="match status" value="1"/>
</dbReference>
<evidence type="ECO:0000256" key="6">
    <source>
        <dbReference type="ARBA" id="ARBA00023244"/>
    </source>
</evidence>
<evidence type="ECO:0000256" key="8">
    <source>
        <dbReference type="ARBA" id="ARBA00032649"/>
    </source>
</evidence>
<keyword evidence="4" id="KW-0350">Heme biosynthesis</keyword>
<dbReference type="Gene3D" id="3.40.50.10090">
    <property type="match status" value="2"/>
</dbReference>
<comment type="caution">
    <text evidence="13">The sequence shown here is derived from an EMBL/GenBank/DDBJ whole genome shotgun (WGS) entry which is preliminary data.</text>
</comment>
<evidence type="ECO:0000256" key="2">
    <source>
        <dbReference type="ARBA" id="ARBA00008133"/>
    </source>
</evidence>
<name>A0AAV4E1M5_9GAST</name>
<dbReference type="GO" id="GO:0006785">
    <property type="term" value="P:heme B biosynthetic process"/>
    <property type="evidence" value="ECO:0007669"/>
    <property type="project" value="UniProtKB-ARBA"/>
</dbReference>
<keyword evidence="6" id="KW-0627">Porphyrin biosynthesis</keyword>
<evidence type="ECO:0000256" key="9">
    <source>
        <dbReference type="ARBA" id="ARBA00040167"/>
    </source>
</evidence>
<dbReference type="InterPro" id="IPR003754">
    <property type="entry name" value="4pyrrol_synth_uPrphyn_synth"/>
</dbReference>